<evidence type="ECO:0000313" key="2">
    <source>
        <dbReference type="EMBL" id="KAE8339745.1"/>
    </source>
</evidence>
<accession>A0A5N6Y2R0</accession>
<organism evidence="2">
    <name type="scientific">Aspergillus arachidicola</name>
    <dbReference type="NCBI Taxonomy" id="656916"/>
    <lineage>
        <taxon>Eukaryota</taxon>
        <taxon>Fungi</taxon>
        <taxon>Dikarya</taxon>
        <taxon>Ascomycota</taxon>
        <taxon>Pezizomycotina</taxon>
        <taxon>Eurotiomycetes</taxon>
        <taxon>Eurotiomycetidae</taxon>
        <taxon>Eurotiales</taxon>
        <taxon>Aspergillaceae</taxon>
        <taxon>Aspergillus</taxon>
        <taxon>Aspergillus subgen. Circumdati</taxon>
    </lineage>
</organism>
<name>A0A5N6Y2R0_9EURO</name>
<gene>
    <name evidence="2" type="ORF">BDV24DRAFT_135303</name>
</gene>
<dbReference type="AlphaFoldDB" id="A0A5N6Y2R0"/>
<feature type="non-terminal residue" evidence="2">
    <location>
        <position position="76"/>
    </location>
</feature>
<dbReference type="EMBL" id="ML737154">
    <property type="protein sequence ID" value="KAE8339745.1"/>
    <property type="molecule type" value="Genomic_DNA"/>
</dbReference>
<feature type="transmembrane region" description="Helical" evidence="1">
    <location>
        <begin position="35"/>
        <end position="60"/>
    </location>
</feature>
<keyword evidence="1" id="KW-1133">Transmembrane helix</keyword>
<reference evidence="2" key="1">
    <citation type="submission" date="2019-04" db="EMBL/GenBank/DDBJ databases">
        <title>Friends and foes A comparative genomics study of 23 Aspergillus species from section Flavi.</title>
        <authorList>
            <consortium name="DOE Joint Genome Institute"/>
            <person name="Kjaerbolling I."/>
            <person name="Vesth T."/>
            <person name="Frisvad J.C."/>
            <person name="Nybo J.L."/>
            <person name="Theobald S."/>
            <person name="Kildgaard S."/>
            <person name="Isbrandt T."/>
            <person name="Kuo A."/>
            <person name="Sato A."/>
            <person name="Lyhne E.K."/>
            <person name="Kogle M.E."/>
            <person name="Wiebenga A."/>
            <person name="Kun R.S."/>
            <person name="Lubbers R.J."/>
            <person name="Makela M.R."/>
            <person name="Barry K."/>
            <person name="Chovatia M."/>
            <person name="Clum A."/>
            <person name="Daum C."/>
            <person name="Haridas S."/>
            <person name="He G."/>
            <person name="LaButti K."/>
            <person name="Lipzen A."/>
            <person name="Mondo S."/>
            <person name="Riley R."/>
            <person name="Salamov A."/>
            <person name="Simmons B.A."/>
            <person name="Magnuson J.K."/>
            <person name="Henrissat B."/>
            <person name="Mortensen U.H."/>
            <person name="Larsen T.O."/>
            <person name="Devries R.P."/>
            <person name="Grigoriev I.V."/>
            <person name="Machida M."/>
            <person name="Baker S.E."/>
            <person name="Andersen M.R."/>
        </authorList>
    </citation>
    <scope>NUCLEOTIDE SEQUENCE</scope>
    <source>
        <strain evidence="2">CBS 117612</strain>
    </source>
</reference>
<keyword evidence="1" id="KW-0472">Membrane</keyword>
<evidence type="ECO:0000256" key="1">
    <source>
        <dbReference type="SAM" id="Phobius"/>
    </source>
</evidence>
<protein>
    <submittedName>
        <fullName evidence="2">Uncharacterized protein</fullName>
    </submittedName>
</protein>
<keyword evidence="1" id="KW-0812">Transmembrane</keyword>
<sequence length="76" mass="9222">MQMYAYKQCYYTSWCVHYSVPKGLSYLCRVRARSLGLSLVVSIFFVFYFLLFNFFFFFLLSSCHLYCTSYKNTFLF</sequence>
<dbReference type="Proteomes" id="UP000325558">
    <property type="component" value="Unassembled WGS sequence"/>
</dbReference>
<proteinExistence type="predicted"/>